<dbReference type="AlphaFoldDB" id="A0A927BTN1"/>
<dbReference type="GO" id="GO:0005975">
    <property type="term" value="P:carbohydrate metabolic process"/>
    <property type="evidence" value="ECO:0007669"/>
    <property type="project" value="InterPro"/>
</dbReference>
<name>A0A927BTN1_9BACL</name>
<organism evidence="1 2">
    <name type="scientific">Paenibacillus sabuli</name>
    <dbReference type="NCBI Taxonomy" id="2772509"/>
    <lineage>
        <taxon>Bacteria</taxon>
        <taxon>Bacillati</taxon>
        <taxon>Bacillota</taxon>
        <taxon>Bacilli</taxon>
        <taxon>Bacillales</taxon>
        <taxon>Paenibacillaceae</taxon>
        <taxon>Paenibacillus</taxon>
    </lineage>
</organism>
<gene>
    <name evidence="1" type="ORF">IDH44_10865</name>
</gene>
<dbReference type="RefSeq" id="WP_190917514.1">
    <property type="nucleotide sequence ID" value="NZ_JACXIZ010000017.1"/>
</dbReference>
<evidence type="ECO:0000313" key="1">
    <source>
        <dbReference type="EMBL" id="MBD2845691.1"/>
    </source>
</evidence>
<dbReference type="InterPro" id="IPR012341">
    <property type="entry name" value="6hp_glycosidase-like_sf"/>
</dbReference>
<proteinExistence type="predicted"/>
<dbReference type="Proteomes" id="UP000621560">
    <property type="component" value="Unassembled WGS sequence"/>
</dbReference>
<dbReference type="GO" id="GO:0016787">
    <property type="term" value="F:hydrolase activity"/>
    <property type="evidence" value="ECO:0007669"/>
    <property type="project" value="UniProtKB-KW"/>
</dbReference>
<sequence>MTIDRYQLVARNNPVLAEADCFAPLTVGNGEFAFTTDVTGLQTFAESYEAAIPLCTMSNWGWHTLPLPKEDVRSIQPELFDTYGRPVGYFSSAEGQETIFHWLRENPHRYHLGRIGFEFDMPGGAPAQLEDLQVVDQTLDMWTGTIKSRFVILDEPVEVETRCHPAEDVIAVQVRSPLVAQGRIRLAYRFPYGSGTINGADWEAPERHHTTITARTARSVKWARVLDQDRYEVEAACSAPFTVKEMAPHHYGIAVDADSDTFEWTTRFAPQPARRELPSCGAVAAAAARHWQDFWMTGGAIELADSRDPRAAELERRIVRSQYLTAIQCAGSIPPQETGLTCNSWYGKAHLEMHWWHAAQFALWGRVELLENSLGWYKAILPKAEANARRQGYAGVRWPKMVGPDGADSPSHIATLLIWQQPHPIFYAELCYRAKPGPDTLEAHREIVLRTAEFMASFAQWDAQGERYVLGPPVIPAQENHAPTDTLNPTYELEYWAQGLALAQTWRERLGLTRDEAWDRILSRLSPLPVRDGVYLAHERCPDTYEAFNQDHPSMLNAYGVLPGRLVEVETMRRTLAKVLESWDMPHTWGWDYPVMAMTAARLGEPETAIRCLLLDTPKNVYFPNGHNFQREGLPLYLPGNGGLLAAVAMMAAGWDDGPEAPAPGFPTDGEWVVRYEGLQRYM</sequence>
<dbReference type="InterPro" id="IPR008928">
    <property type="entry name" value="6-hairpin_glycosidase_sf"/>
</dbReference>
<keyword evidence="2" id="KW-1185">Reference proteome</keyword>
<dbReference type="Gene3D" id="1.50.10.10">
    <property type="match status" value="1"/>
</dbReference>
<protein>
    <submittedName>
        <fullName evidence="1">Glycoside hydrolase family 65</fullName>
    </submittedName>
</protein>
<dbReference type="SUPFAM" id="SSF48208">
    <property type="entry name" value="Six-hairpin glycosidases"/>
    <property type="match status" value="1"/>
</dbReference>
<keyword evidence="1" id="KW-0378">Hydrolase</keyword>
<accession>A0A927BTN1</accession>
<reference evidence="1" key="1">
    <citation type="submission" date="2020-09" db="EMBL/GenBank/DDBJ databases">
        <title>A novel bacterium of genus Paenibacillus, isolated from South China Sea.</title>
        <authorList>
            <person name="Huang H."/>
            <person name="Mo K."/>
            <person name="Hu Y."/>
        </authorList>
    </citation>
    <scope>NUCLEOTIDE SEQUENCE</scope>
    <source>
        <strain evidence="1">IB182496</strain>
    </source>
</reference>
<dbReference type="EMBL" id="JACXIZ010000017">
    <property type="protein sequence ID" value="MBD2845691.1"/>
    <property type="molecule type" value="Genomic_DNA"/>
</dbReference>
<comment type="caution">
    <text evidence="1">The sequence shown here is derived from an EMBL/GenBank/DDBJ whole genome shotgun (WGS) entry which is preliminary data.</text>
</comment>
<evidence type="ECO:0000313" key="2">
    <source>
        <dbReference type="Proteomes" id="UP000621560"/>
    </source>
</evidence>